<dbReference type="Gene3D" id="3.40.80.10">
    <property type="entry name" value="Peptidoglycan recognition protein-like"/>
    <property type="match status" value="1"/>
</dbReference>
<feature type="signal peptide" evidence="5">
    <location>
        <begin position="1"/>
        <end position="29"/>
    </location>
</feature>
<protein>
    <recommendedName>
        <fullName evidence="2">N-acetylmuramoyl-L-alanine amidase</fullName>
        <ecNumber evidence="2">3.5.1.28</ecNumber>
    </recommendedName>
</protein>
<keyword evidence="8" id="KW-1185">Reference proteome</keyword>
<gene>
    <name evidence="7" type="ORF">Pme01_44410</name>
</gene>
<evidence type="ECO:0000256" key="1">
    <source>
        <dbReference type="ARBA" id="ARBA00001561"/>
    </source>
</evidence>
<keyword evidence="5" id="KW-0732">Signal</keyword>
<evidence type="ECO:0000256" key="5">
    <source>
        <dbReference type="SAM" id="SignalP"/>
    </source>
</evidence>
<reference evidence="7" key="1">
    <citation type="submission" date="2021-01" db="EMBL/GenBank/DDBJ databases">
        <title>Whole genome shotgun sequence of Planosporangium mesophilum NBRC 109066.</title>
        <authorList>
            <person name="Komaki H."/>
            <person name="Tamura T."/>
        </authorList>
    </citation>
    <scope>NUCLEOTIDE SEQUENCE</scope>
    <source>
        <strain evidence="7">NBRC 109066</strain>
    </source>
</reference>
<dbReference type="InterPro" id="IPR036505">
    <property type="entry name" value="Amidase/PGRP_sf"/>
</dbReference>
<name>A0A8J3X2W3_9ACTN</name>
<dbReference type="FunFam" id="3.40.80.10:FF:000006">
    <property type="entry name" value="N-acetylmuramoyl-L-alanine amidase"/>
    <property type="match status" value="1"/>
</dbReference>
<evidence type="ECO:0000313" key="7">
    <source>
        <dbReference type="EMBL" id="GII24844.1"/>
    </source>
</evidence>
<dbReference type="PANTHER" id="PTHR30417:SF1">
    <property type="entry name" value="N-ACETYLMURAMOYL-L-ALANINE AMIDASE AMID"/>
    <property type="match status" value="1"/>
</dbReference>
<evidence type="ECO:0000256" key="2">
    <source>
        <dbReference type="ARBA" id="ARBA00011901"/>
    </source>
</evidence>
<comment type="caution">
    <text evidence="7">The sequence shown here is derived from an EMBL/GenBank/DDBJ whole genome shotgun (WGS) entry which is preliminary data.</text>
</comment>
<dbReference type="SUPFAM" id="SSF55846">
    <property type="entry name" value="N-acetylmuramoyl-L-alanine amidase-like"/>
    <property type="match status" value="1"/>
</dbReference>
<dbReference type="InterPro" id="IPR051206">
    <property type="entry name" value="NAMLAA_amidase_2"/>
</dbReference>
<dbReference type="AlphaFoldDB" id="A0A8J3X2W3"/>
<comment type="catalytic activity">
    <reaction evidence="1">
        <text>Hydrolyzes the link between N-acetylmuramoyl residues and L-amino acid residues in certain cell-wall glycopeptides.</text>
        <dbReference type="EC" id="3.5.1.28"/>
    </reaction>
</comment>
<evidence type="ECO:0000256" key="4">
    <source>
        <dbReference type="ARBA" id="ARBA00023316"/>
    </source>
</evidence>
<sequence length="624" mass="66821">MTAYRYLAGAAALAGLVAAGAIVATTASAQTEPAPPAGAVTRLAHEPTAADFTAAAREFAVPEPLLLAYSYALTRWQDHAGLPSAQGGYGPMHLTSPDAVAPSGRGGGRPDTVTTRLRSDPARNTLARAAGLVGQPASRLRTDLTQNVRGGAALLADEARRAGIRPGTLADWYPVVARLSGASGTTTLADDIFDTLRAGATDARLRLAAQPGTAAPRRLAVAGAGQAECPTDLTCTFVPAAYAWNNTADANDYGNYDPANRPADGNKIRYIVIHDTEGSFDGTVQWFQNPAAYTSAHYVIRSSDGAVTQMVRTKDVAWHAGNWNINAESIGIEHEGVAVDGATWYTDAMYRSSAKLVRYLSARYRIPLDRQHILGHDDVANDGNYTTSHWDPGPFWDWDRYFSLLRGGVEAQTAGKLVTIRPKFATNRPPLRYCDSSGCRDLPAQPTNAVLLRTEPRDDAPLLPDAQLGGGATNDIADWSDKAVAGRGYAVAGRTGDWTAIWYGGQKAWLHTADVRPAAGTTVRPKPGAQVPVFAAALPEPSEWPAGTPAGQPSTPPTMKAVYTISGDQRYQLADLQRAEYYYARFDDANVPLNHTMVVGAASYYRISFNHRYMYVRSSDVTVD</sequence>
<feature type="chain" id="PRO_5035150619" description="N-acetylmuramoyl-L-alanine amidase" evidence="5">
    <location>
        <begin position="30"/>
        <end position="624"/>
    </location>
</feature>
<dbReference type="EMBL" id="BOON01000041">
    <property type="protein sequence ID" value="GII24844.1"/>
    <property type="molecule type" value="Genomic_DNA"/>
</dbReference>
<dbReference type="SMART" id="SM00644">
    <property type="entry name" value="Ami_2"/>
    <property type="match status" value="1"/>
</dbReference>
<accession>A0A8J3X2W3</accession>
<keyword evidence="4" id="KW-0961">Cell wall biogenesis/degradation</keyword>
<dbReference type="GO" id="GO:0008745">
    <property type="term" value="F:N-acetylmuramoyl-L-alanine amidase activity"/>
    <property type="evidence" value="ECO:0007669"/>
    <property type="project" value="UniProtKB-EC"/>
</dbReference>
<dbReference type="GO" id="GO:0071555">
    <property type="term" value="P:cell wall organization"/>
    <property type="evidence" value="ECO:0007669"/>
    <property type="project" value="UniProtKB-KW"/>
</dbReference>
<evidence type="ECO:0000256" key="3">
    <source>
        <dbReference type="ARBA" id="ARBA00022801"/>
    </source>
</evidence>
<dbReference type="PANTHER" id="PTHR30417">
    <property type="entry name" value="N-ACETYLMURAMOYL-L-ALANINE AMIDASE AMID"/>
    <property type="match status" value="1"/>
</dbReference>
<keyword evidence="3" id="KW-0378">Hydrolase</keyword>
<proteinExistence type="predicted"/>
<evidence type="ECO:0000259" key="6">
    <source>
        <dbReference type="SMART" id="SM00644"/>
    </source>
</evidence>
<dbReference type="Pfam" id="PF01510">
    <property type="entry name" value="Amidase_2"/>
    <property type="match status" value="1"/>
</dbReference>
<organism evidence="7 8">
    <name type="scientific">Planosporangium mesophilum</name>
    <dbReference type="NCBI Taxonomy" id="689768"/>
    <lineage>
        <taxon>Bacteria</taxon>
        <taxon>Bacillati</taxon>
        <taxon>Actinomycetota</taxon>
        <taxon>Actinomycetes</taxon>
        <taxon>Micromonosporales</taxon>
        <taxon>Micromonosporaceae</taxon>
        <taxon>Planosporangium</taxon>
    </lineage>
</organism>
<dbReference type="GO" id="GO:0009253">
    <property type="term" value="P:peptidoglycan catabolic process"/>
    <property type="evidence" value="ECO:0007669"/>
    <property type="project" value="InterPro"/>
</dbReference>
<evidence type="ECO:0000313" key="8">
    <source>
        <dbReference type="Proteomes" id="UP000599074"/>
    </source>
</evidence>
<feature type="domain" description="N-acetylmuramoyl-L-alanine amidase" evidence="6">
    <location>
        <begin position="256"/>
        <end position="393"/>
    </location>
</feature>
<dbReference type="GO" id="GO:0009254">
    <property type="term" value="P:peptidoglycan turnover"/>
    <property type="evidence" value="ECO:0007669"/>
    <property type="project" value="TreeGrafter"/>
</dbReference>
<dbReference type="InterPro" id="IPR002502">
    <property type="entry name" value="Amidase_domain"/>
</dbReference>
<dbReference type="RefSeq" id="WP_168117157.1">
    <property type="nucleotide sequence ID" value="NZ_BOON01000041.1"/>
</dbReference>
<dbReference type="CDD" id="cd06583">
    <property type="entry name" value="PGRP"/>
    <property type="match status" value="1"/>
</dbReference>
<dbReference type="Proteomes" id="UP000599074">
    <property type="component" value="Unassembled WGS sequence"/>
</dbReference>
<dbReference type="EC" id="3.5.1.28" evidence="2"/>